<dbReference type="Pfam" id="PF00153">
    <property type="entry name" value="Mito_carr"/>
    <property type="match status" value="3"/>
</dbReference>
<organism evidence="7 8">
    <name type="scientific">Toxocara canis</name>
    <name type="common">Canine roundworm</name>
    <dbReference type="NCBI Taxonomy" id="6265"/>
    <lineage>
        <taxon>Eukaryota</taxon>
        <taxon>Metazoa</taxon>
        <taxon>Ecdysozoa</taxon>
        <taxon>Nematoda</taxon>
        <taxon>Chromadorea</taxon>
        <taxon>Rhabditida</taxon>
        <taxon>Spirurina</taxon>
        <taxon>Ascaridomorpha</taxon>
        <taxon>Ascaridoidea</taxon>
        <taxon>Toxocaridae</taxon>
        <taxon>Toxocara</taxon>
    </lineage>
</organism>
<feature type="repeat" description="Solcar" evidence="5">
    <location>
        <begin position="161"/>
        <end position="258"/>
    </location>
</feature>
<evidence type="ECO:0000256" key="6">
    <source>
        <dbReference type="RuleBase" id="RU000488"/>
    </source>
</evidence>
<reference evidence="8" key="1">
    <citation type="submission" date="2016-06" db="UniProtKB">
        <authorList>
            <consortium name="WormBaseParasite"/>
        </authorList>
    </citation>
    <scope>IDENTIFICATION</scope>
</reference>
<dbReference type="GO" id="GO:1904983">
    <property type="term" value="P:glycine import into mitochondrion"/>
    <property type="evidence" value="ECO:0007669"/>
    <property type="project" value="TreeGrafter"/>
</dbReference>
<comment type="similarity">
    <text evidence="2 6">Belongs to the mitochondrial carrier (TC 2.A.29) family.</text>
</comment>
<evidence type="ECO:0000256" key="3">
    <source>
        <dbReference type="ARBA" id="ARBA00022692"/>
    </source>
</evidence>
<dbReference type="WBParaSite" id="TCNE_0001107701-mRNA-1">
    <property type="protein sequence ID" value="TCNE_0001107701-mRNA-1"/>
    <property type="gene ID" value="TCNE_0001107701"/>
</dbReference>
<keyword evidence="6" id="KW-0813">Transport</keyword>
<comment type="subcellular location">
    <subcellularLocation>
        <location evidence="1">Membrane</location>
        <topology evidence="1">Multi-pass membrane protein</topology>
    </subcellularLocation>
</comment>
<dbReference type="InterPro" id="IPR018108">
    <property type="entry name" value="MCP_transmembrane"/>
</dbReference>
<proteinExistence type="inferred from homology"/>
<evidence type="ECO:0000256" key="2">
    <source>
        <dbReference type="ARBA" id="ARBA00006375"/>
    </source>
</evidence>
<evidence type="ECO:0000313" key="8">
    <source>
        <dbReference type="WBParaSite" id="TCNE_0001107701-mRNA-1"/>
    </source>
</evidence>
<evidence type="ECO:0000256" key="5">
    <source>
        <dbReference type="PROSITE-ProRule" id="PRU00282"/>
    </source>
</evidence>
<evidence type="ECO:0000256" key="4">
    <source>
        <dbReference type="ARBA" id="ARBA00023136"/>
    </source>
</evidence>
<sequence length="262" mass="29512">LLQPLDRLKTLSQQDAVRRMNVFQRTALVVRDHGVLDLWRGIVPTLLRVVPGVAVYFGCLEIGRTFVPKESNENAANFLLGAVSRSVAAALLMPATSSFYRDASVLSAAKNVIEQNGDYSPVSGLFKGLVPTLLRDAPFSGLYLLFYRQHLRLLNKEGRVHAPATRFSSGVLAGVLACAVTQPFDITKTQIQLYPQKYRSLFHVAHHLYLVNYTSCVHCYLHVRGGLTAFFNGFWLRATRRTFISAMNWTIFDEVLRRLSYF</sequence>
<dbReference type="Gene3D" id="1.50.40.10">
    <property type="entry name" value="Mitochondrial carrier domain"/>
    <property type="match status" value="2"/>
</dbReference>
<dbReference type="AlphaFoldDB" id="A0A183URF7"/>
<dbReference type="SUPFAM" id="SSF103506">
    <property type="entry name" value="Mitochondrial carrier"/>
    <property type="match status" value="1"/>
</dbReference>
<feature type="repeat" description="Solcar" evidence="5">
    <location>
        <begin position="72"/>
        <end position="153"/>
    </location>
</feature>
<keyword evidence="7" id="KW-1185">Reference proteome</keyword>
<evidence type="ECO:0000256" key="1">
    <source>
        <dbReference type="ARBA" id="ARBA00004141"/>
    </source>
</evidence>
<dbReference type="PROSITE" id="PS50920">
    <property type="entry name" value="SOLCAR"/>
    <property type="match status" value="3"/>
</dbReference>
<dbReference type="PANTHER" id="PTHR46181">
    <property type="entry name" value="MITOCHONDRIAL GLYCINE TRANSPORTER"/>
    <property type="match status" value="1"/>
</dbReference>
<protein>
    <submittedName>
        <fullName evidence="8">Solute carrier family 25 member 38</fullName>
    </submittedName>
</protein>
<dbReference type="GO" id="GO:0015187">
    <property type="term" value="F:glycine transmembrane transporter activity"/>
    <property type="evidence" value="ECO:0007669"/>
    <property type="project" value="TreeGrafter"/>
</dbReference>
<dbReference type="GO" id="GO:0016020">
    <property type="term" value="C:membrane"/>
    <property type="evidence" value="ECO:0007669"/>
    <property type="project" value="UniProtKB-SubCell"/>
</dbReference>
<keyword evidence="4 5" id="KW-0472">Membrane</keyword>
<dbReference type="PANTHER" id="PTHR46181:SF3">
    <property type="entry name" value="MITOCHONDRIAL GLYCINE TRANSPORTER"/>
    <property type="match status" value="1"/>
</dbReference>
<accession>A0A183URF7</accession>
<dbReference type="Proteomes" id="UP000050794">
    <property type="component" value="Unassembled WGS sequence"/>
</dbReference>
<dbReference type="GO" id="GO:0005739">
    <property type="term" value="C:mitochondrion"/>
    <property type="evidence" value="ECO:0007669"/>
    <property type="project" value="TreeGrafter"/>
</dbReference>
<feature type="repeat" description="Solcar" evidence="5">
    <location>
        <begin position="1"/>
        <end position="66"/>
    </location>
</feature>
<keyword evidence="3 5" id="KW-0812">Transmembrane</keyword>
<dbReference type="InterPro" id="IPR023395">
    <property type="entry name" value="MCP_dom_sf"/>
</dbReference>
<evidence type="ECO:0000313" key="7">
    <source>
        <dbReference type="Proteomes" id="UP000050794"/>
    </source>
</evidence>
<name>A0A183URF7_TOXCA</name>